<dbReference type="GO" id="GO:0008449">
    <property type="term" value="F:N-acetylglucosamine-6-sulfatase activity"/>
    <property type="evidence" value="ECO:0007669"/>
    <property type="project" value="InterPro"/>
</dbReference>
<dbReference type="PANTHER" id="PTHR43108:SF8">
    <property type="entry name" value="SD21168P"/>
    <property type="match status" value="1"/>
</dbReference>
<keyword evidence="9" id="KW-1185">Reference proteome</keyword>
<dbReference type="InterPro" id="IPR000917">
    <property type="entry name" value="Sulfatase_N"/>
</dbReference>
<dbReference type="PANTHER" id="PTHR43108">
    <property type="entry name" value="N-ACETYLGLUCOSAMINE-6-SULFATASE FAMILY MEMBER"/>
    <property type="match status" value="1"/>
</dbReference>
<dbReference type="GO" id="GO:0030203">
    <property type="term" value="P:glycosaminoglycan metabolic process"/>
    <property type="evidence" value="ECO:0007669"/>
    <property type="project" value="InterPro"/>
</dbReference>
<accession>A0A4R7FRX6</accession>
<evidence type="ECO:0000256" key="1">
    <source>
        <dbReference type="ARBA" id="ARBA00008779"/>
    </source>
</evidence>
<dbReference type="OrthoDB" id="9777306at2"/>
<sequence length="525" mass="56543">MLPGSGGSGNDAPVPSPTRRAAPARRSSLLRRAAALLIAAVCAVPLAACTAPATTTTASESPTPVARPHVPAGPQHPNIVFVLADDYAMNLVQHMPELQRMQAAGRTMSRHYVVDSLCCPSRSSIFTGRYPHDTGVYTNAGTDGGIDAFHRYGDQQHCFAVPMQKAGYRTAFMGKYLNGYVPQKMGPEPGWDEWDVGGGGGYAEFGYTLNENGRIVHYGHRPSDYMVDVLSRKAAGFIRTTAATRQPFLLEVATYAPHDPYVPPPRYAGTMKDVPYPRTAAWDATVRNAPSWLKGHVPLRPAEKALIAKDWERRLEADLAIDDLLKNVRRAVADAGVANDTYVVFSSDNGLHMGEYRLTPGKETAFDTDVHVPLVVTGPGVPAGTTSDALTSSIDLGPTFLDVSGVGTDPEADGTSLKAVWHGADPADWQEGVLVEHHHRQGVPSDPDLQNARSADPPAYEAVRTKDAMYVRYADGEQEYYDTAADPDELVNLAPKGVPPRLPRMLAALERCHGVASCQSAARTP</sequence>
<proteinExistence type="inferred from homology"/>
<evidence type="ECO:0000259" key="7">
    <source>
        <dbReference type="Pfam" id="PF00884"/>
    </source>
</evidence>
<dbReference type="InterPro" id="IPR017850">
    <property type="entry name" value="Alkaline_phosphatase_core_sf"/>
</dbReference>
<feature type="domain" description="Sulfatase N-terminal" evidence="7">
    <location>
        <begin position="77"/>
        <end position="406"/>
    </location>
</feature>
<gene>
    <name evidence="8" type="ORF">CLV52_1158</name>
</gene>
<feature type="region of interest" description="Disordered" evidence="6">
    <location>
        <begin position="1"/>
        <end position="26"/>
    </location>
</feature>
<evidence type="ECO:0000256" key="4">
    <source>
        <dbReference type="ARBA" id="ARBA00023180"/>
    </source>
</evidence>
<reference evidence="8 9" key="1">
    <citation type="submission" date="2019-03" db="EMBL/GenBank/DDBJ databases">
        <title>Genomic Encyclopedia of Archaeal and Bacterial Type Strains, Phase II (KMG-II): from individual species to whole genera.</title>
        <authorList>
            <person name="Goeker M."/>
        </authorList>
    </citation>
    <scope>NUCLEOTIDE SEQUENCE [LARGE SCALE GENOMIC DNA]</scope>
    <source>
        <strain evidence="8 9">DSM 24782</strain>
    </source>
</reference>
<name>A0A4R7FRX6_9MICO</name>
<dbReference type="Pfam" id="PF00884">
    <property type="entry name" value="Sulfatase"/>
    <property type="match status" value="1"/>
</dbReference>
<keyword evidence="2" id="KW-0732">Signal</keyword>
<dbReference type="Proteomes" id="UP000295344">
    <property type="component" value="Unassembled WGS sequence"/>
</dbReference>
<evidence type="ECO:0000313" key="9">
    <source>
        <dbReference type="Proteomes" id="UP000295344"/>
    </source>
</evidence>
<evidence type="ECO:0000256" key="6">
    <source>
        <dbReference type="SAM" id="MobiDB-lite"/>
    </source>
</evidence>
<evidence type="ECO:0000256" key="2">
    <source>
        <dbReference type="ARBA" id="ARBA00022729"/>
    </source>
</evidence>
<dbReference type="InterPro" id="IPR012251">
    <property type="entry name" value="GlcNAc_6-SO4ase"/>
</dbReference>
<comment type="PTM">
    <text evidence="5">The conversion to 3-oxoalanine (also known as C-formylglycine, FGly), of a serine or cysteine residue in prokaryotes and of a cysteine residue in eukaryotes, is critical for catalytic activity.</text>
</comment>
<comment type="caution">
    <text evidence="8">The sequence shown here is derived from an EMBL/GenBank/DDBJ whole genome shotgun (WGS) entry which is preliminary data.</text>
</comment>
<evidence type="ECO:0000256" key="5">
    <source>
        <dbReference type="PIRSR" id="PIRSR036666-50"/>
    </source>
</evidence>
<dbReference type="PIRSF" id="PIRSF036666">
    <property type="entry name" value="G6S"/>
    <property type="match status" value="1"/>
</dbReference>
<comment type="similarity">
    <text evidence="1">Belongs to the sulfatase family.</text>
</comment>
<dbReference type="AlphaFoldDB" id="A0A4R7FRX6"/>
<evidence type="ECO:0000256" key="3">
    <source>
        <dbReference type="ARBA" id="ARBA00022801"/>
    </source>
</evidence>
<dbReference type="EMBL" id="SOAM01000001">
    <property type="protein sequence ID" value="TDS80592.1"/>
    <property type="molecule type" value="Genomic_DNA"/>
</dbReference>
<evidence type="ECO:0000313" key="8">
    <source>
        <dbReference type="EMBL" id="TDS80592.1"/>
    </source>
</evidence>
<dbReference type="SUPFAM" id="SSF53649">
    <property type="entry name" value="Alkaline phosphatase-like"/>
    <property type="match status" value="1"/>
</dbReference>
<keyword evidence="4" id="KW-0325">Glycoprotein</keyword>
<dbReference type="CDD" id="cd16147">
    <property type="entry name" value="G6S"/>
    <property type="match status" value="1"/>
</dbReference>
<feature type="modified residue" description="3-oxoalanine (Cys)" evidence="5">
    <location>
        <position position="118"/>
    </location>
</feature>
<organism evidence="8 9">
    <name type="scientific">Amnibacterium kyonggiense</name>
    <dbReference type="NCBI Taxonomy" id="595671"/>
    <lineage>
        <taxon>Bacteria</taxon>
        <taxon>Bacillati</taxon>
        <taxon>Actinomycetota</taxon>
        <taxon>Actinomycetes</taxon>
        <taxon>Micrococcales</taxon>
        <taxon>Microbacteriaceae</taxon>
        <taxon>Amnibacterium</taxon>
    </lineage>
</organism>
<dbReference type="Gene3D" id="3.40.720.10">
    <property type="entry name" value="Alkaline Phosphatase, subunit A"/>
    <property type="match status" value="1"/>
</dbReference>
<feature type="compositionally biased region" description="Low complexity" evidence="6">
    <location>
        <begin position="17"/>
        <end position="26"/>
    </location>
</feature>
<dbReference type="PROSITE" id="PS00523">
    <property type="entry name" value="SULFATASE_1"/>
    <property type="match status" value="1"/>
</dbReference>
<dbReference type="InterPro" id="IPR024607">
    <property type="entry name" value="Sulfatase_CS"/>
</dbReference>
<protein>
    <submittedName>
        <fullName evidence="8">Arylsulfatase A-like enzyme</fullName>
    </submittedName>
</protein>
<keyword evidence="3" id="KW-0378">Hydrolase</keyword>